<dbReference type="InterPro" id="IPR010733">
    <property type="entry name" value="DUF1308"/>
</dbReference>
<reference evidence="2" key="1">
    <citation type="journal article" date="2015" name="PLoS ONE">
        <title>Comprehensive Evaluation of Toxoplasma gondii VEG and Neospora caninum LIV Genomes with Tachyzoite Stage Transcriptome and Proteome Defines Novel Transcript Features.</title>
        <authorList>
            <person name="Ramaprasad A."/>
            <person name="Mourier T."/>
            <person name="Naeem R."/>
            <person name="Malas T.B."/>
            <person name="Moussa E."/>
            <person name="Panigrahi A."/>
            <person name="Vermont S.J."/>
            <person name="Otto T.D."/>
            <person name="Wastling J."/>
            <person name="Pain A."/>
        </authorList>
    </citation>
    <scope>NUCLEOTIDE SEQUENCE</scope>
    <source>
        <strain evidence="2">Liverpool</strain>
    </source>
</reference>
<name>A0A0F7U7R9_NEOCL</name>
<organism evidence="2">
    <name type="scientific">Neospora caninum (strain Liverpool)</name>
    <dbReference type="NCBI Taxonomy" id="572307"/>
    <lineage>
        <taxon>Eukaryota</taxon>
        <taxon>Sar</taxon>
        <taxon>Alveolata</taxon>
        <taxon>Apicomplexa</taxon>
        <taxon>Conoidasida</taxon>
        <taxon>Coccidia</taxon>
        <taxon>Eucoccidiorida</taxon>
        <taxon>Eimeriorina</taxon>
        <taxon>Sarcocystidae</taxon>
        <taxon>Neospora</taxon>
    </lineage>
</organism>
<evidence type="ECO:0000259" key="1">
    <source>
        <dbReference type="Pfam" id="PF07000"/>
    </source>
</evidence>
<dbReference type="Pfam" id="PF07000">
    <property type="entry name" value="DUF1308"/>
    <property type="match status" value="1"/>
</dbReference>
<gene>
    <name evidence="2" type="ORF">BN1204_009745</name>
</gene>
<evidence type="ECO:0000313" key="2">
    <source>
        <dbReference type="EMBL" id="CEL65116.1"/>
    </source>
</evidence>
<dbReference type="PANTHER" id="PTHR13379:SF0">
    <property type="entry name" value="UPF0415 PROTEIN C7ORF25"/>
    <property type="match status" value="1"/>
</dbReference>
<sequence>MWPQTLENFLLSRELKGINLDTTAFVAACSELTHDLQNAEASLCDAEKNKRITQFEDERRNCGALLHLFQSLFQDDGPLVHVSDVVKEELNTILRSSAGPNERKRAQILFDRARGSKDLFREHQVPNVIHNLFQQRSKHMRQRHQQIFTDGIRLRLLTITADKAFVSACRHRGHDLIKDGWVIEHSPRSMAGL</sequence>
<feature type="domain" description="DUF1308" evidence="1">
    <location>
        <begin position="18"/>
        <end position="190"/>
    </location>
</feature>
<dbReference type="PANTHER" id="PTHR13379">
    <property type="entry name" value="UNCHARACTERIZED DUF1308"/>
    <property type="match status" value="1"/>
</dbReference>
<dbReference type="EMBL" id="LN714478">
    <property type="protein sequence ID" value="CEL65116.1"/>
    <property type="molecule type" value="Genomic_DNA"/>
</dbReference>
<protein>
    <recommendedName>
        <fullName evidence="1">DUF1308 domain-containing protein</fullName>
    </recommendedName>
</protein>
<accession>A0A0F7U7R9</accession>
<dbReference type="AlphaFoldDB" id="A0A0F7U7R9"/>
<proteinExistence type="predicted"/>